<feature type="compositionally biased region" description="Low complexity" evidence="1">
    <location>
        <begin position="261"/>
        <end position="276"/>
    </location>
</feature>
<sequence>MAPRTGSLPYSSPRTTPPSRSLITVLPPASLPHNPPHARSATRCSGYGSPAAFSRGILIPLYPTLAAQMAAIAREYALPSTGGMMLYMVDASPHAGDLARHMIGGPKISEAAWQILWAAIFDEEEGAEAFERELLERDQLYAEPILSPHHQEELLDEETLNSSLEDLARHFPAPPLSLRPSPTREDPPRRTSNTQKDFKLADHLLHHSRSHSSFKTSAPPTRPSHPADPPSRPSSAHSATRPGFRASRRIAIPPARPPAPGSDRASCCSAASSSFRRPPPRIGAGMIVGKIEFDIDCSRSTGRWYEQWLNPSSRPIRSYDHPLNHQNHNNNSNNNHSNNLNNSNNNLNNSHNSNNPPHTAPLSTELSRPLLLPNLITQRSQSAASSDKQPSPTQHHFARQSPPPAERAAPKSIYDNTHSFLAFDDPALPTDGSPRPTPSRQKLPPPTALLPPGDPPGRAFYGRAEDKDQGPPGGASPAAAGRRIVSDRHRQALSLIEAQAKHQALVEQIDAQLSSPIKLDPHAFGPTATTTLPGLSLEVLARPEPSGARYTRAAPEDGCCSTASSPESDPANLTHSSSTTGSSATDSSLDHPTALLLPGLWSNKRSSSVAIEANLKQLEQVLVSLSPRALRPGFHALPSPFPAVAAAAPAATPSPDELSQSAPASAASADLPRPGVAAFFDSLQESFNPRVPPPPSPPTETPVGLTAGYARDDRREARAPSSPLPCSPISTPPVIGRANSTTKLLPPRSSSFFRKHHPSPSASAAVPAPASSTPDGFVSKAASIVGKLRAGATPRRRPIHDN</sequence>
<feature type="region of interest" description="Disordered" evidence="1">
    <location>
        <begin position="651"/>
        <end position="671"/>
    </location>
</feature>
<proteinExistence type="predicted"/>
<feature type="compositionally biased region" description="Pro residues" evidence="1">
    <location>
        <begin position="690"/>
        <end position="700"/>
    </location>
</feature>
<feature type="region of interest" description="Disordered" evidence="1">
    <location>
        <begin position="378"/>
        <end position="410"/>
    </location>
</feature>
<feature type="compositionally biased region" description="Pro residues" evidence="1">
    <location>
        <begin position="220"/>
        <end position="232"/>
    </location>
</feature>
<keyword evidence="3" id="KW-1185">Reference proteome</keyword>
<feature type="region of interest" description="Disordered" evidence="1">
    <location>
        <begin position="171"/>
        <end position="195"/>
    </location>
</feature>
<feature type="compositionally biased region" description="Low complexity" evidence="1">
    <location>
        <begin position="324"/>
        <end position="357"/>
    </location>
</feature>
<organism evidence="2 3">
    <name type="scientific">Puccinia triticina</name>
    <dbReference type="NCBI Taxonomy" id="208348"/>
    <lineage>
        <taxon>Eukaryota</taxon>
        <taxon>Fungi</taxon>
        <taxon>Dikarya</taxon>
        <taxon>Basidiomycota</taxon>
        <taxon>Pucciniomycotina</taxon>
        <taxon>Pucciniomycetes</taxon>
        <taxon>Pucciniales</taxon>
        <taxon>Pucciniaceae</taxon>
        <taxon>Puccinia</taxon>
    </lineage>
</organism>
<accession>A0ABY7CDG4</accession>
<dbReference type="GeneID" id="77806098"/>
<feature type="region of interest" description="Disordered" evidence="1">
    <location>
        <begin position="317"/>
        <end position="364"/>
    </location>
</feature>
<feature type="region of interest" description="Disordered" evidence="1">
    <location>
        <begin position="1"/>
        <end position="43"/>
    </location>
</feature>
<feature type="compositionally biased region" description="Polar residues" evidence="1">
    <location>
        <begin position="378"/>
        <end position="394"/>
    </location>
</feature>
<dbReference type="RefSeq" id="XP_053016417.1">
    <property type="nucleotide sequence ID" value="XM_053165203.1"/>
</dbReference>
<feature type="compositionally biased region" description="Low complexity" evidence="1">
    <location>
        <begin position="574"/>
        <end position="587"/>
    </location>
</feature>
<dbReference type="Proteomes" id="UP001164743">
    <property type="component" value="Chromosome 1A"/>
</dbReference>
<feature type="compositionally biased region" description="Polar residues" evidence="1">
    <location>
        <begin position="561"/>
        <end position="573"/>
    </location>
</feature>
<gene>
    <name evidence="2" type="ORF">PtA15_1A200</name>
</gene>
<reference evidence="2" key="1">
    <citation type="submission" date="2022-10" db="EMBL/GenBank/DDBJ databases">
        <title>Puccinia triticina Genome sequencing and assembly.</title>
        <authorList>
            <person name="Li C."/>
        </authorList>
    </citation>
    <scope>NUCLEOTIDE SEQUENCE</scope>
    <source>
        <strain evidence="2">Pt15</strain>
    </source>
</reference>
<feature type="region of interest" description="Disordered" evidence="1">
    <location>
        <begin position="209"/>
        <end position="282"/>
    </location>
</feature>
<protein>
    <recommendedName>
        <fullName evidence="4">Proteophosphoglycan ppg4</fullName>
    </recommendedName>
</protein>
<feature type="compositionally biased region" description="Pro residues" evidence="1">
    <location>
        <begin position="443"/>
        <end position="455"/>
    </location>
</feature>
<evidence type="ECO:0000313" key="3">
    <source>
        <dbReference type="Proteomes" id="UP001164743"/>
    </source>
</evidence>
<feature type="compositionally biased region" description="Low complexity" evidence="1">
    <location>
        <begin position="759"/>
        <end position="774"/>
    </location>
</feature>
<evidence type="ECO:0000256" key="1">
    <source>
        <dbReference type="SAM" id="MobiDB-lite"/>
    </source>
</evidence>
<evidence type="ECO:0000313" key="2">
    <source>
        <dbReference type="EMBL" id="WAQ80862.1"/>
    </source>
</evidence>
<feature type="compositionally biased region" description="Low complexity" evidence="1">
    <location>
        <begin position="651"/>
        <end position="669"/>
    </location>
</feature>
<feature type="compositionally biased region" description="Low complexity" evidence="1">
    <location>
        <begin position="7"/>
        <end position="22"/>
    </location>
</feature>
<feature type="compositionally biased region" description="Polar residues" evidence="1">
    <location>
        <begin position="738"/>
        <end position="752"/>
    </location>
</feature>
<dbReference type="EMBL" id="CP110421">
    <property type="protein sequence ID" value="WAQ80862.1"/>
    <property type="molecule type" value="Genomic_DNA"/>
</dbReference>
<feature type="region of interest" description="Disordered" evidence="1">
    <location>
        <begin position="422"/>
        <end position="481"/>
    </location>
</feature>
<feature type="region of interest" description="Disordered" evidence="1">
    <location>
        <begin position="685"/>
        <end position="777"/>
    </location>
</feature>
<evidence type="ECO:0008006" key="4">
    <source>
        <dbReference type="Google" id="ProtNLM"/>
    </source>
</evidence>
<feature type="region of interest" description="Disordered" evidence="1">
    <location>
        <begin position="546"/>
        <end position="590"/>
    </location>
</feature>
<name>A0ABY7CDG4_9BASI</name>